<dbReference type="InterPro" id="IPR036397">
    <property type="entry name" value="RNaseH_sf"/>
</dbReference>
<comment type="caution">
    <text evidence="3">The sequence shown here is derived from an EMBL/GenBank/DDBJ whole genome shotgun (WGS) entry which is preliminary data.</text>
</comment>
<organism evidence="3 4">
    <name type="scientific">Brassica cretica</name>
    <name type="common">Mustard</name>
    <dbReference type="NCBI Taxonomy" id="69181"/>
    <lineage>
        <taxon>Eukaryota</taxon>
        <taxon>Viridiplantae</taxon>
        <taxon>Streptophyta</taxon>
        <taxon>Embryophyta</taxon>
        <taxon>Tracheophyta</taxon>
        <taxon>Spermatophyta</taxon>
        <taxon>Magnoliopsida</taxon>
        <taxon>eudicotyledons</taxon>
        <taxon>Gunneridae</taxon>
        <taxon>Pentapetalae</taxon>
        <taxon>rosids</taxon>
        <taxon>malvids</taxon>
        <taxon>Brassicales</taxon>
        <taxon>Brassicaceae</taxon>
        <taxon>Brassiceae</taxon>
        <taxon>Brassica</taxon>
    </lineage>
</organism>
<name>A0ABQ7CK67_BRACR</name>
<evidence type="ECO:0000259" key="2">
    <source>
        <dbReference type="Pfam" id="PF13456"/>
    </source>
</evidence>
<dbReference type="Pfam" id="PF13456">
    <property type="entry name" value="RVT_3"/>
    <property type="match status" value="1"/>
</dbReference>
<dbReference type="PANTHER" id="PTHR47074:SF11">
    <property type="entry name" value="REVERSE TRANSCRIPTASE-LIKE PROTEIN"/>
    <property type="match status" value="1"/>
</dbReference>
<feature type="region of interest" description="Disordered" evidence="1">
    <location>
        <begin position="1"/>
        <end position="29"/>
    </location>
</feature>
<dbReference type="EMBL" id="QGKV02000832">
    <property type="protein sequence ID" value="KAF3552609.1"/>
    <property type="molecule type" value="Genomic_DNA"/>
</dbReference>
<protein>
    <recommendedName>
        <fullName evidence="2">RNase H type-1 domain-containing protein</fullName>
    </recommendedName>
</protein>
<dbReference type="InterPro" id="IPR002156">
    <property type="entry name" value="RNaseH_domain"/>
</dbReference>
<sequence length="250" mass="27524">MTQYTNCADPSESAARKERMRQAEAQGDFEESAVQIVKANLARASEETVPITSDPISQERFPISARLGPTNRVSDPTERTPIFARLGPVNDDQMELEQVCNLEVGTVTIRSDAVWTPERTTTGLGWVIFSPEAQRPFSKRVNFVSSALVAEGLALLEAVRSGVSEERRMVAFESDSAQLIRAINSGEGISELYGVIEDILSFASVFEFVSFSWIFREKNVQADRLAKLTLNAVENVVENLVGVGDIIAHN</sequence>
<evidence type="ECO:0000313" key="3">
    <source>
        <dbReference type="EMBL" id="KAF3552609.1"/>
    </source>
</evidence>
<proteinExistence type="predicted"/>
<dbReference type="PANTHER" id="PTHR47074">
    <property type="entry name" value="BNAC02G40300D PROTEIN"/>
    <property type="match status" value="1"/>
</dbReference>
<accession>A0ABQ7CK67</accession>
<evidence type="ECO:0000256" key="1">
    <source>
        <dbReference type="SAM" id="MobiDB-lite"/>
    </source>
</evidence>
<dbReference type="InterPro" id="IPR044730">
    <property type="entry name" value="RNase_H-like_dom_plant"/>
</dbReference>
<reference evidence="3 4" key="1">
    <citation type="journal article" date="2020" name="BMC Genomics">
        <title>Intraspecific diversification of the crop wild relative Brassica cretica Lam. using demographic model selection.</title>
        <authorList>
            <person name="Kioukis A."/>
            <person name="Michalopoulou V.A."/>
            <person name="Briers L."/>
            <person name="Pirintsos S."/>
            <person name="Studholme D.J."/>
            <person name="Pavlidis P."/>
            <person name="Sarris P.F."/>
        </authorList>
    </citation>
    <scope>NUCLEOTIDE SEQUENCE [LARGE SCALE GENOMIC DNA]</scope>
    <source>
        <strain evidence="4">cv. PFS-1207/04</strain>
    </source>
</reference>
<dbReference type="InterPro" id="IPR012337">
    <property type="entry name" value="RNaseH-like_sf"/>
</dbReference>
<gene>
    <name evidence="3" type="ORF">DY000_02008517</name>
</gene>
<dbReference type="Gene3D" id="3.30.420.10">
    <property type="entry name" value="Ribonuclease H-like superfamily/Ribonuclease H"/>
    <property type="match status" value="1"/>
</dbReference>
<keyword evidence="4" id="KW-1185">Reference proteome</keyword>
<dbReference type="InterPro" id="IPR052929">
    <property type="entry name" value="RNase_H-like_EbsB-rel"/>
</dbReference>
<evidence type="ECO:0000313" key="4">
    <source>
        <dbReference type="Proteomes" id="UP000266723"/>
    </source>
</evidence>
<dbReference type="CDD" id="cd06222">
    <property type="entry name" value="RNase_H_like"/>
    <property type="match status" value="1"/>
</dbReference>
<dbReference type="SUPFAM" id="SSF53098">
    <property type="entry name" value="Ribonuclease H-like"/>
    <property type="match status" value="1"/>
</dbReference>
<dbReference type="Proteomes" id="UP000266723">
    <property type="component" value="Unassembled WGS sequence"/>
</dbReference>
<feature type="domain" description="RNase H type-1" evidence="2">
    <location>
        <begin position="111"/>
        <end position="228"/>
    </location>
</feature>